<feature type="transmembrane region" description="Helical" evidence="6">
    <location>
        <begin position="54"/>
        <end position="72"/>
    </location>
</feature>
<feature type="transmembrane region" description="Helical" evidence="6">
    <location>
        <begin position="154"/>
        <end position="172"/>
    </location>
</feature>
<comment type="subcellular location">
    <subcellularLocation>
        <location evidence="1 6">Endoplasmic reticulum membrane</location>
        <topology evidence="1 6">Multi-pass membrane protein</topology>
    </subcellularLocation>
</comment>
<reference evidence="9 10" key="1">
    <citation type="submission" date="2019-09" db="EMBL/GenBank/DDBJ databases">
        <authorList>
            <person name="Brejova B."/>
        </authorList>
    </citation>
    <scope>NUCLEOTIDE SEQUENCE [LARGE SCALE GENOMIC DNA]</scope>
</reference>
<feature type="compositionally biased region" description="Pro residues" evidence="7">
    <location>
        <begin position="260"/>
        <end position="274"/>
    </location>
</feature>
<evidence type="ECO:0000256" key="2">
    <source>
        <dbReference type="ARBA" id="ARBA00022692"/>
    </source>
</evidence>
<keyword evidence="10" id="KW-1185">Reference proteome</keyword>
<proteinExistence type="predicted"/>
<accession>A0A5E8BWW8</accession>
<evidence type="ECO:0000259" key="8">
    <source>
        <dbReference type="PROSITE" id="PS50845"/>
    </source>
</evidence>
<keyword evidence="2 6" id="KW-0812">Transmembrane</keyword>
<dbReference type="PROSITE" id="PS50845">
    <property type="entry name" value="RETICULON"/>
    <property type="match status" value="1"/>
</dbReference>
<dbReference type="EMBL" id="CABVLU010000003">
    <property type="protein sequence ID" value="VVT55194.1"/>
    <property type="molecule type" value="Genomic_DNA"/>
</dbReference>
<keyword evidence="5 6" id="KW-0472">Membrane</keyword>
<keyword evidence="4 6" id="KW-1133">Transmembrane helix</keyword>
<keyword evidence="3 6" id="KW-0256">Endoplasmic reticulum</keyword>
<evidence type="ECO:0000256" key="1">
    <source>
        <dbReference type="ARBA" id="ARBA00004477"/>
    </source>
</evidence>
<dbReference type="Proteomes" id="UP000398389">
    <property type="component" value="Unassembled WGS sequence"/>
</dbReference>
<dbReference type="OrthoDB" id="567788at2759"/>
<dbReference type="GeneID" id="43583289"/>
<organism evidence="9 10">
    <name type="scientific">Magnusiomyces paraingens</name>
    <dbReference type="NCBI Taxonomy" id="2606893"/>
    <lineage>
        <taxon>Eukaryota</taxon>
        <taxon>Fungi</taxon>
        <taxon>Dikarya</taxon>
        <taxon>Ascomycota</taxon>
        <taxon>Saccharomycotina</taxon>
        <taxon>Dipodascomycetes</taxon>
        <taxon>Dipodascales</taxon>
        <taxon>Dipodascaceae</taxon>
        <taxon>Magnusiomyces</taxon>
    </lineage>
</organism>
<feature type="region of interest" description="Disordered" evidence="7">
    <location>
        <begin position="342"/>
        <end position="361"/>
    </location>
</feature>
<feature type="compositionally biased region" description="Low complexity" evidence="7">
    <location>
        <begin position="342"/>
        <end position="353"/>
    </location>
</feature>
<evidence type="ECO:0000256" key="7">
    <source>
        <dbReference type="SAM" id="MobiDB-lite"/>
    </source>
</evidence>
<evidence type="ECO:0000256" key="3">
    <source>
        <dbReference type="ARBA" id="ARBA00022824"/>
    </source>
</evidence>
<feature type="compositionally biased region" description="Polar residues" evidence="7">
    <location>
        <begin position="313"/>
        <end position="336"/>
    </location>
</feature>
<dbReference type="AlphaFoldDB" id="A0A5E8BWW8"/>
<dbReference type="RefSeq" id="XP_031855080.1">
    <property type="nucleotide sequence ID" value="XM_031999189.1"/>
</dbReference>
<evidence type="ECO:0000256" key="4">
    <source>
        <dbReference type="ARBA" id="ARBA00022989"/>
    </source>
</evidence>
<protein>
    <recommendedName>
        <fullName evidence="6">Reticulon-like protein</fullName>
    </recommendedName>
</protein>
<gene>
    <name evidence="9" type="ORF">SAPINGB_P004474</name>
</gene>
<sequence>MTSAASVQSYQVHLQSVSNLRPLLLWENPVRTSVTLAEILAVLLMVQNTDFLRLFLRLIWLSIGGTLLLELVTKFLNGGREGLISSYRPSKTLLPDISRDQLREHSLMIASVLEEILYWFKRALDARDTSFTILAFIFVWGLYLVTYMASISSVLILVVIGAFTFPVLGLRFEPQLARARVQINTVVTNKMAVANAKLRETAPGIFTAYNTVLSFLGAPAGAGAAPPPPQAMAPMSYAPTPAPAPAPVPVPVPVAAPTPAPAPAPAPAPVPVAAPAPGSRASSVRSQSTATPAHPVEAAGVPHNLHHDAGSVHSGSQYTGSQYTGSQYTGSQYTGSQYTRSYAGSQYSGYSGSDVSHRSHH</sequence>
<feature type="transmembrane region" description="Helical" evidence="6">
    <location>
        <begin position="131"/>
        <end position="148"/>
    </location>
</feature>
<dbReference type="Pfam" id="PF02453">
    <property type="entry name" value="Reticulon"/>
    <property type="match status" value="1"/>
</dbReference>
<feature type="compositionally biased region" description="Polar residues" evidence="7">
    <location>
        <begin position="280"/>
        <end position="291"/>
    </location>
</feature>
<dbReference type="InterPro" id="IPR003388">
    <property type="entry name" value="Reticulon"/>
</dbReference>
<evidence type="ECO:0000256" key="6">
    <source>
        <dbReference type="RuleBase" id="RU363132"/>
    </source>
</evidence>
<feature type="region of interest" description="Disordered" evidence="7">
    <location>
        <begin position="260"/>
        <end position="336"/>
    </location>
</feature>
<feature type="domain" description="Reticulon" evidence="8">
    <location>
        <begin position="20"/>
        <end position="221"/>
    </location>
</feature>
<dbReference type="GO" id="GO:0005789">
    <property type="term" value="C:endoplasmic reticulum membrane"/>
    <property type="evidence" value="ECO:0007669"/>
    <property type="project" value="UniProtKB-SubCell"/>
</dbReference>
<name>A0A5E8BWW8_9ASCO</name>
<evidence type="ECO:0000313" key="10">
    <source>
        <dbReference type="Proteomes" id="UP000398389"/>
    </source>
</evidence>
<evidence type="ECO:0000313" key="9">
    <source>
        <dbReference type="EMBL" id="VVT55194.1"/>
    </source>
</evidence>
<evidence type="ECO:0000256" key="5">
    <source>
        <dbReference type="ARBA" id="ARBA00023136"/>
    </source>
</evidence>